<accession>A0A450SKC6</accession>
<evidence type="ECO:0000313" key="1">
    <source>
        <dbReference type="EMBL" id="VFJ53960.1"/>
    </source>
</evidence>
<proteinExistence type="predicted"/>
<protein>
    <submittedName>
        <fullName evidence="1">Uncharacterized protein</fullName>
    </submittedName>
</protein>
<reference evidence="1" key="1">
    <citation type="submission" date="2019-02" db="EMBL/GenBank/DDBJ databases">
        <authorList>
            <person name="Gruber-Vodicka R. H."/>
            <person name="Seah K. B. B."/>
        </authorList>
    </citation>
    <scope>NUCLEOTIDE SEQUENCE</scope>
    <source>
        <strain evidence="1">BECK_DK47</strain>
    </source>
</reference>
<organism evidence="1">
    <name type="scientific">Candidatus Kentrum sp. DK</name>
    <dbReference type="NCBI Taxonomy" id="2126562"/>
    <lineage>
        <taxon>Bacteria</taxon>
        <taxon>Pseudomonadati</taxon>
        <taxon>Pseudomonadota</taxon>
        <taxon>Gammaproteobacteria</taxon>
        <taxon>Candidatus Kentrum</taxon>
    </lineage>
</organism>
<sequence>MKFPYGIAGHAASLEEALSQRNGYRAGLKAVYGEKSRLHTRAVVGIGFERLVWE</sequence>
<gene>
    <name evidence="1" type="ORF">BECKDK2373B_GA0170837_104425</name>
</gene>
<dbReference type="EMBL" id="CAADEX010000044">
    <property type="protein sequence ID" value="VFJ53960.1"/>
    <property type="molecule type" value="Genomic_DNA"/>
</dbReference>
<dbReference type="AlphaFoldDB" id="A0A450SKC6"/>
<name>A0A450SKC6_9GAMM</name>